<dbReference type="Gene3D" id="3.40.50.720">
    <property type="entry name" value="NAD(P)-binding Rossmann-like Domain"/>
    <property type="match status" value="1"/>
</dbReference>
<dbReference type="GO" id="GO:0004029">
    <property type="term" value="F:aldehyde dehydrogenase (NAD+) activity"/>
    <property type="evidence" value="ECO:0007669"/>
    <property type="project" value="TreeGrafter"/>
</dbReference>
<dbReference type="Proteomes" id="UP000219338">
    <property type="component" value="Unassembled WGS sequence"/>
</dbReference>
<dbReference type="PANTHER" id="PTHR48079:SF6">
    <property type="entry name" value="NAD(P)-BINDING DOMAIN-CONTAINING PROTEIN-RELATED"/>
    <property type="match status" value="1"/>
</dbReference>
<dbReference type="AlphaFoldDB" id="A0A284QQJ2"/>
<dbReference type="OrthoDB" id="2130169at2759"/>
<evidence type="ECO:0000313" key="2">
    <source>
        <dbReference type="EMBL" id="SJK98720.1"/>
    </source>
</evidence>
<protein>
    <recommendedName>
        <fullName evidence="1">NAD(P)-binding domain-containing protein</fullName>
    </recommendedName>
</protein>
<dbReference type="InterPro" id="IPR016040">
    <property type="entry name" value="NAD(P)-bd_dom"/>
</dbReference>
<evidence type="ECO:0000259" key="1">
    <source>
        <dbReference type="Pfam" id="PF13460"/>
    </source>
</evidence>
<evidence type="ECO:0000313" key="3">
    <source>
        <dbReference type="Proteomes" id="UP000219338"/>
    </source>
</evidence>
<dbReference type="Pfam" id="PF13460">
    <property type="entry name" value="NAD_binding_10"/>
    <property type="match status" value="1"/>
</dbReference>
<proteinExistence type="predicted"/>
<dbReference type="SUPFAM" id="SSF51735">
    <property type="entry name" value="NAD(P)-binding Rossmann-fold domains"/>
    <property type="match status" value="1"/>
</dbReference>
<dbReference type="OMA" id="HPEANNF"/>
<sequence>MSSPKVFITGATGYIGGSFLSKLLTVVDPATITTLVRSEDKAEKLRTLGVKTVVGSYKDVDVLADAASKADVVLTFVDADDHVAAQAILDGMKKKHEFDGSVPALIHTSGTGVIQDNALGLHSNYPVFSDLDLDRFASIPEEAIHRKTDLLILDADKQGYIRSYLVLPPTVYGLATGVVADLGIQNIHSVQFPAIVKTSMFRKQGGMIGEGVNVWHNVSLSDTADFFVLLFGTVVKKPDTAHGAEGYYFLENGEHSLREVATEISKALVELGIGTNPEPSSYNEEEKKSFFGPLWPFLGTNARVRADRSRALGWKPVDGKDKMVASLKAEIISFLPPA</sequence>
<reference evidence="3" key="1">
    <citation type="journal article" date="2017" name="Nat. Ecol. Evol.">
        <title>Genome expansion and lineage-specific genetic innovations in the forest pathogenic fungi Armillaria.</title>
        <authorList>
            <person name="Sipos G."/>
            <person name="Prasanna A.N."/>
            <person name="Walter M.C."/>
            <person name="O'Connor E."/>
            <person name="Balint B."/>
            <person name="Krizsan K."/>
            <person name="Kiss B."/>
            <person name="Hess J."/>
            <person name="Varga T."/>
            <person name="Slot J."/>
            <person name="Riley R."/>
            <person name="Boka B."/>
            <person name="Rigling D."/>
            <person name="Barry K."/>
            <person name="Lee J."/>
            <person name="Mihaltcheva S."/>
            <person name="LaButti K."/>
            <person name="Lipzen A."/>
            <person name="Waldron R."/>
            <person name="Moloney N.M."/>
            <person name="Sperisen C."/>
            <person name="Kredics L."/>
            <person name="Vagvoelgyi C."/>
            <person name="Patrignani A."/>
            <person name="Fitzpatrick D."/>
            <person name="Nagy I."/>
            <person name="Doyle S."/>
            <person name="Anderson J.B."/>
            <person name="Grigoriev I.V."/>
            <person name="Gueldener U."/>
            <person name="Muensterkoetter M."/>
            <person name="Nagy L.G."/>
        </authorList>
    </citation>
    <scope>NUCLEOTIDE SEQUENCE [LARGE SCALE GENOMIC DNA]</scope>
    <source>
        <strain evidence="3">C18/9</strain>
    </source>
</reference>
<dbReference type="GO" id="GO:0005737">
    <property type="term" value="C:cytoplasm"/>
    <property type="evidence" value="ECO:0007669"/>
    <property type="project" value="TreeGrafter"/>
</dbReference>
<name>A0A284QQJ2_ARMOS</name>
<feature type="domain" description="NAD(P)-binding" evidence="1">
    <location>
        <begin position="10"/>
        <end position="96"/>
    </location>
</feature>
<keyword evidence="3" id="KW-1185">Reference proteome</keyword>
<accession>A0A284QQJ2</accession>
<gene>
    <name evidence="2" type="ORF">ARMOST_01989</name>
</gene>
<organism evidence="2 3">
    <name type="scientific">Armillaria ostoyae</name>
    <name type="common">Armillaria root rot fungus</name>
    <dbReference type="NCBI Taxonomy" id="47428"/>
    <lineage>
        <taxon>Eukaryota</taxon>
        <taxon>Fungi</taxon>
        <taxon>Dikarya</taxon>
        <taxon>Basidiomycota</taxon>
        <taxon>Agaricomycotina</taxon>
        <taxon>Agaricomycetes</taxon>
        <taxon>Agaricomycetidae</taxon>
        <taxon>Agaricales</taxon>
        <taxon>Marasmiineae</taxon>
        <taxon>Physalacriaceae</taxon>
        <taxon>Armillaria</taxon>
    </lineage>
</organism>
<dbReference type="InterPro" id="IPR051783">
    <property type="entry name" value="NAD(P)-dependent_oxidoreduct"/>
</dbReference>
<dbReference type="InterPro" id="IPR036291">
    <property type="entry name" value="NAD(P)-bd_dom_sf"/>
</dbReference>
<dbReference type="STRING" id="47428.A0A284QQJ2"/>
<dbReference type="PANTHER" id="PTHR48079">
    <property type="entry name" value="PROTEIN YEEZ"/>
    <property type="match status" value="1"/>
</dbReference>
<dbReference type="EMBL" id="FUEG01000001">
    <property type="protein sequence ID" value="SJK98720.1"/>
    <property type="molecule type" value="Genomic_DNA"/>
</dbReference>